<dbReference type="RefSeq" id="XP_042638973.1">
    <property type="nucleotide sequence ID" value="XM_042783039.1"/>
</dbReference>
<organism evidence="1 2">
    <name type="scientific">Orycteropus afer afer</name>
    <dbReference type="NCBI Taxonomy" id="1230840"/>
    <lineage>
        <taxon>Eukaryota</taxon>
        <taxon>Metazoa</taxon>
        <taxon>Chordata</taxon>
        <taxon>Craniata</taxon>
        <taxon>Vertebrata</taxon>
        <taxon>Euteleostomi</taxon>
        <taxon>Mammalia</taxon>
        <taxon>Eutheria</taxon>
        <taxon>Afrotheria</taxon>
        <taxon>Tubulidentata</taxon>
        <taxon>Orycteropodidae</taxon>
        <taxon>Orycteropus</taxon>
    </lineage>
</organism>
<dbReference type="Proteomes" id="UP000694850">
    <property type="component" value="Unplaced"/>
</dbReference>
<sequence length="257" mass="28520">MSSEDLTIAIIFLLQTTVGVLGNFSLLYCYIFFCFTGCRSRFTYLIVRHLTIANSMAILSKGIPHTMAAFGWKDFLSDFGCKFLMYVHRVGRGVSIGSRCLLSMLQAITISPGNSRWAELKVKAPKCAGFSLVLCWVLHVLVNVIVPIYVAGKWGNKTTPNYKDDGYCSSVQPDKTVELLHAALLAFPDVASLGLMLWASGSLVSILHRHKQQVQHLHRNNLSPRPSPETRATQTILVLASTFVTFFSPSPPSFKFL</sequence>
<keyword evidence="1" id="KW-1185">Reference proteome</keyword>
<gene>
    <name evidence="2" type="primary">LOC103210443</name>
</gene>
<protein>
    <submittedName>
        <fullName evidence="2">Vomeronasal type-1 receptor 4-like</fullName>
    </submittedName>
</protein>
<accession>A0AC54ZBD6</accession>
<evidence type="ECO:0000313" key="1">
    <source>
        <dbReference type="Proteomes" id="UP000694850"/>
    </source>
</evidence>
<proteinExistence type="predicted"/>
<name>A0AC54ZBD6_ORYAF</name>
<evidence type="ECO:0000313" key="2">
    <source>
        <dbReference type="RefSeq" id="XP_042638973.1"/>
    </source>
</evidence>
<reference evidence="2" key="1">
    <citation type="submission" date="2025-08" db="UniProtKB">
        <authorList>
            <consortium name="RefSeq"/>
        </authorList>
    </citation>
    <scope>IDENTIFICATION</scope>
</reference>